<sequence>MNDLRERLEIEVTGTEIEILRIQNDRIIERVLKQIHNSDTLDNLNVNEVFARCLEMHEIPEDQRAELLLMYQETLTALHDEDLLAE</sequence>
<evidence type="ECO:0000259" key="1">
    <source>
        <dbReference type="Pfam" id="PF12320"/>
    </source>
</evidence>
<organism evidence="2">
    <name type="scientific">bioreactor metagenome</name>
    <dbReference type="NCBI Taxonomy" id="1076179"/>
    <lineage>
        <taxon>unclassified sequences</taxon>
        <taxon>metagenomes</taxon>
        <taxon>ecological metagenomes</taxon>
    </lineage>
</organism>
<evidence type="ECO:0000313" key="2">
    <source>
        <dbReference type="EMBL" id="MPN29236.1"/>
    </source>
</evidence>
<gene>
    <name evidence="2" type="ORF">SDC9_176687</name>
</gene>
<dbReference type="EMBL" id="VSSQ01079823">
    <property type="protein sequence ID" value="MPN29236.1"/>
    <property type="molecule type" value="Genomic_DNA"/>
</dbReference>
<dbReference type="InterPro" id="IPR026843">
    <property type="entry name" value="SbcD_C"/>
</dbReference>
<proteinExistence type="predicted"/>
<dbReference type="Pfam" id="PF12320">
    <property type="entry name" value="SbcD_C"/>
    <property type="match status" value="1"/>
</dbReference>
<name>A0A645GSP6_9ZZZZ</name>
<protein>
    <recommendedName>
        <fullName evidence="1">Nuclease SbcCD subunit D C-terminal domain-containing protein</fullName>
    </recommendedName>
</protein>
<reference evidence="2" key="1">
    <citation type="submission" date="2019-08" db="EMBL/GenBank/DDBJ databases">
        <authorList>
            <person name="Kucharzyk K."/>
            <person name="Murdoch R.W."/>
            <person name="Higgins S."/>
            <person name="Loffler F."/>
        </authorList>
    </citation>
    <scope>NUCLEOTIDE SEQUENCE</scope>
</reference>
<dbReference type="AlphaFoldDB" id="A0A645GSP6"/>
<accession>A0A645GSP6</accession>
<comment type="caution">
    <text evidence="2">The sequence shown here is derived from an EMBL/GenBank/DDBJ whole genome shotgun (WGS) entry which is preliminary data.</text>
</comment>
<feature type="domain" description="Nuclease SbcCD subunit D C-terminal" evidence="1">
    <location>
        <begin position="3"/>
        <end position="57"/>
    </location>
</feature>